<proteinExistence type="predicted"/>
<comment type="caution">
    <text evidence="1">The sequence shown here is derived from an EMBL/GenBank/DDBJ whole genome shotgun (WGS) entry which is preliminary data.</text>
</comment>
<protein>
    <submittedName>
        <fullName evidence="1">Uncharacterized protein</fullName>
    </submittedName>
</protein>
<evidence type="ECO:0000313" key="2">
    <source>
        <dbReference type="Proteomes" id="UP000520814"/>
    </source>
</evidence>
<accession>A0A7W9SVK2</accession>
<evidence type="ECO:0000313" key="1">
    <source>
        <dbReference type="EMBL" id="MBB6052739.1"/>
    </source>
</evidence>
<dbReference type="Pfam" id="PF19452">
    <property type="entry name" value="DUF5990"/>
    <property type="match status" value="1"/>
</dbReference>
<dbReference type="RefSeq" id="WP_184202325.1">
    <property type="nucleotide sequence ID" value="NZ_JACHGW010000004.1"/>
</dbReference>
<keyword evidence="2" id="KW-1185">Reference proteome</keyword>
<dbReference type="AlphaFoldDB" id="A0A7W9SVK2"/>
<dbReference type="Proteomes" id="UP000520814">
    <property type="component" value="Unassembled WGS sequence"/>
</dbReference>
<organism evidence="1 2">
    <name type="scientific">Armatimonas rosea</name>
    <dbReference type="NCBI Taxonomy" id="685828"/>
    <lineage>
        <taxon>Bacteria</taxon>
        <taxon>Bacillati</taxon>
        <taxon>Armatimonadota</taxon>
        <taxon>Armatimonadia</taxon>
        <taxon>Armatimonadales</taxon>
        <taxon>Armatimonadaceae</taxon>
        <taxon>Armatimonas</taxon>
    </lineage>
</organism>
<sequence>MSSKIELPLRLSVMVPPAGVTLALQRGKDGLLGPIEDSTDALVFEFSLVVADLAATPVRFTGEFAQGPAAARFVYVRSGTLAGQPDAAWTRRAKVPLWGISAELVQATLESGRALEARVAGTAKDGGPFFASVPLLTPWTAG</sequence>
<dbReference type="InterPro" id="IPR046032">
    <property type="entry name" value="DUF5990"/>
</dbReference>
<gene>
    <name evidence="1" type="ORF">HNQ39_004560</name>
</gene>
<reference evidence="1 2" key="1">
    <citation type="submission" date="2020-08" db="EMBL/GenBank/DDBJ databases">
        <title>Genomic Encyclopedia of Type Strains, Phase IV (KMG-IV): sequencing the most valuable type-strain genomes for metagenomic binning, comparative biology and taxonomic classification.</title>
        <authorList>
            <person name="Goeker M."/>
        </authorList>
    </citation>
    <scope>NUCLEOTIDE SEQUENCE [LARGE SCALE GENOMIC DNA]</scope>
    <source>
        <strain evidence="1 2">DSM 23562</strain>
    </source>
</reference>
<name>A0A7W9SVK2_ARMRO</name>
<dbReference type="EMBL" id="JACHGW010000004">
    <property type="protein sequence ID" value="MBB6052739.1"/>
    <property type="molecule type" value="Genomic_DNA"/>
</dbReference>